<gene>
    <name evidence="1" type="ORF">Aam_017_032</name>
</gene>
<accession>A0A0D6PBU9</accession>
<dbReference type="STRING" id="1120923.SAMN02746095_00961"/>
<dbReference type="OrthoDB" id="9781342at2"/>
<protein>
    <submittedName>
        <fullName evidence="1">Gamma-glutamyltranspeptidase</fullName>
    </submittedName>
</protein>
<dbReference type="Gene3D" id="1.10.246.130">
    <property type="match status" value="1"/>
</dbReference>
<dbReference type="InterPro" id="IPR043137">
    <property type="entry name" value="GGT_ssub_C"/>
</dbReference>
<proteinExistence type="predicted"/>
<dbReference type="PANTHER" id="PTHR43881">
    <property type="entry name" value="GAMMA-GLUTAMYLTRANSPEPTIDASE (AFU_ORTHOLOGUE AFUA_4G13580)"/>
    <property type="match status" value="1"/>
</dbReference>
<dbReference type="PRINTS" id="PR01210">
    <property type="entry name" value="GGTRANSPTASE"/>
</dbReference>
<keyword evidence="2" id="KW-1185">Reference proteome</keyword>
<reference evidence="1 2" key="1">
    <citation type="submission" date="2012-11" db="EMBL/GenBank/DDBJ databases">
        <title>Whole genome sequence of Acidocella aminolytica 101 = DSM 11237.</title>
        <authorList>
            <person name="Azuma Y."/>
            <person name="Higashiura N."/>
            <person name="Hirakawa H."/>
            <person name="Matsushita K."/>
        </authorList>
    </citation>
    <scope>NUCLEOTIDE SEQUENCE [LARGE SCALE GENOMIC DNA]</scope>
    <source>
        <strain evidence="2">101 / DSM 11237</strain>
    </source>
</reference>
<evidence type="ECO:0000313" key="2">
    <source>
        <dbReference type="Proteomes" id="UP000032668"/>
    </source>
</evidence>
<organism evidence="1 2">
    <name type="scientific">Acidocella aminolytica 101 = DSM 11237</name>
    <dbReference type="NCBI Taxonomy" id="1120923"/>
    <lineage>
        <taxon>Bacteria</taxon>
        <taxon>Pseudomonadati</taxon>
        <taxon>Pseudomonadota</taxon>
        <taxon>Alphaproteobacteria</taxon>
        <taxon>Acetobacterales</taxon>
        <taxon>Acidocellaceae</taxon>
        <taxon>Acidocella</taxon>
    </lineage>
</organism>
<dbReference type="SUPFAM" id="SSF56235">
    <property type="entry name" value="N-terminal nucleophile aminohydrolases (Ntn hydrolases)"/>
    <property type="match status" value="1"/>
</dbReference>
<dbReference type="Gene3D" id="3.60.20.40">
    <property type="match status" value="1"/>
</dbReference>
<dbReference type="EMBL" id="BANC01000017">
    <property type="protein sequence ID" value="GAN79127.1"/>
    <property type="molecule type" value="Genomic_DNA"/>
</dbReference>
<evidence type="ECO:0000313" key="1">
    <source>
        <dbReference type="EMBL" id="GAN79127.1"/>
    </source>
</evidence>
<comment type="caution">
    <text evidence="1">The sequence shown here is derived from an EMBL/GenBank/DDBJ whole genome shotgun (WGS) entry which is preliminary data.</text>
</comment>
<dbReference type="Proteomes" id="UP000032668">
    <property type="component" value="Unassembled WGS sequence"/>
</dbReference>
<dbReference type="Pfam" id="PF01019">
    <property type="entry name" value="G_glu_transpept"/>
    <property type="match status" value="1"/>
</dbReference>
<dbReference type="InterPro" id="IPR043138">
    <property type="entry name" value="GGT_lsub"/>
</dbReference>
<dbReference type="RefSeq" id="WP_048877592.1">
    <property type="nucleotide sequence ID" value="NZ_BANC01000017.1"/>
</dbReference>
<dbReference type="InterPro" id="IPR052896">
    <property type="entry name" value="GGT-like_enzyme"/>
</dbReference>
<sequence>MRDFHAAGRSPAFATNAMAATSMPEATLTAIEVMKAGGNALDAAIAAAAVLAVVEPHSTGVGGDLFCLYAPAGSDKVIALNGSGRTPAGLSLEALAGQGLSAYGAASAHAVTVPGGVSAWEKLAKTYGRKGLNELLRPAIRFAEDGYVVTPRVAADWAEVEAKLKQNGADIFLPGGRAPQPGTRLRNPQLAATLRAIAKDGARAFYTGPIAAEIVKDLRARGGFHTEADFAAGLDVAEFVTPISHAFAGHEVWECPPNGSGIIALMLMGIMDGFSPGTDPLDPLRLHRHVEAARLVYRDRDAFLADPTQVDVPVEHLLSDNYIAGLRGLIQDDRALETLPAAGHLHKDTVYIAVVDADGNCCSFINSIFQSFGSGIVAGNTGVVMHNRGFSFSTKPGHPNQVAPNKRPMHTIIPAMAFQHGKPQIVFGVMGGQYQPMGQSWVLANVLQYGLDPQAALDLPRLFPFAGKVEVERGIPASIRTALAAKGHKLEDIALPHGGGQMIQLDHQRGVLIGGSDPRKDGCALGY</sequence>
<dbReference type="InterPro" id="IPR029055">
    <property type="entry name" value="Ntn_hydrolases_N"/>
</dbReference>
<dbReference type="AlphaFoldDB" id="A0A0D6PBU9"/>
<name>A0A0D6PBU9_9PROT</name>
<dbReference type="PANTHER" id="PTHR43881:SF1">
    <property type="entry name" value="GAMMA-GLUTAMYLTRANSPEPTIDASE (AFU_ORTHOLOGUE AFUA_4G13580)"/>
    <property type="match status" value="1"/>
</dbReference>